<feature type="region of interest" description="Disordered" evidence="6">
    <location>
        <begin position="346"/>
        <end position="414"/>
    </location>
</feature>
<dbReference type="OMA" id="HENGKQQ"/>
<dbReference type="InterPro" id="IPR051275">
    <property type="entry name" value="Cell_adhesion_signaling"/>
</dbReference>
<evidence type="ECO:0000256" key="4">
    <source>
        <dbReference type="ARBA" id="ARBA00023180"/>
    </source>
</evidence>
<evidence type="ECO:0000256" key="2">
    <source>
        <dbReference type="ARBA" id="ARBA00023136"/>
    </source>
</evidence>
<dbReference type="SUPFAM" id="SSF48726">
    <property type="entry name" value="Immunoglobulin"/>
    <property type="match status" value="2"/>
</dbReference>
<keyword evidence="7" id="KW-0812">Transmembrane</keyword>
<dbReference type="Proteomes" id="UP000008237">
    <property type="component" value="Unassembled WGS sequence"/>
</dbReference>
<dbReference type="CDD" id="cd00096">
    <property type="entry name" value="Ig"/>
    <property type="match status" value="1"/>
</dbReference>
<evidence type="ECO:0000256" key="1">
    <source>
        <dbReference type="ARBA" id="ARBA00004479"/>
    </source>
</evidence>
<sequence>MCRAPREIRVCRVEIPGEGNAILLSPGQPAEDGIEYYGDGFDKGQCGVKIAKVKETHDGLFKCSVATTDSRQEITASLNIIVARAPTDINLVVKDFHTGGTSFVKGQKIIVSCKAPFGRPAANISIYLDNDLLEEDKSMLYNEYRNHMQQTDVKNVTRTLDWSDNGKMIRCVANHIALEKPLETSMLLNVEFPPQPQSTFERFGYVIGRRGTVNITVYANPKPNFTWRIGNMEILEGHADETNRLQTSTAFDIGNGGWSLILSINDVQKSDTEKEYTLEARNNLGSNVYHVVLSTSSEPAGFDLDAGSIIGIVVGVMVLVLIIFLVIFARATGRWCFAARRRGDEETADGVGAGSEAHITPSDEDEEDHEDPRIIDEKVPQGGQENPIHASTEYVNGRTDIKDAKKDEKTDTPV</sequence>
<proteinExistence type="predicted"/>
<dbReference type="Gene3D" id="2.60.40.10">
    <property type="entry name" value="Immunoglobulins"/>
    <property type="match status" value="2"/>
</dbReference>
<feature type="domain" description="CD80-like immunoglobulin C2-set" evidence="8">
    <location>
        <begin position="104"/>
        <end position="180"/>
    </location>
</feature>
<comment type="subcellular location">
    <subcellularLocation>
        <location evidence="1">Membrane</location>
        <topology evidence="1">Single-pass type I membrane protein</topology>
    </subcellularLocation>
</comment>
<keyword evidence="4" id="KW-0325">Glycoprotein</keyword>
<feature type="compositionally biased region" description="Basic and acidic residues" evidence="6">
    <location>
        <begin position="399"/>
        <end position="414"/>
    </location>
</feature>
<dbReference type="EMBL" id="GL451265">
    <property type="protein sequence ID" value="EFN79565.1"/>
    <property type="molecule type" value="Genomic_DNA"/>
</dbReference>
<accession>E2BXJ6</accession>
<keyword evidence="7" id="KW-1133">Transmembrane helix</keyword>
<dbReference type="Pfam" id="PF08205">
    <property type="entry name" value="C2-set_2"/>
    <property type="match status" value="1"/>
</dbReference>
<evidence type="ECO:0000256" key="6">
    <source>
        <dbReference type="SAM" id="MobiDB-lite"/>
    </source>
</evidence>
<evidence type="ECO:0000259" key="8">
    <source>
        <dbReference type="Pfam" id="PF08205"/>
    </source>
</evidence>
<feature type="transmembrane region" description="Helical" evidence="7">
    <location>
        <begin position="309"/>
        <end position="332"/>
    </location>
</feature>
<evidence type="ECO:0000313" key="10">
    <source>
        <dbReference type="Proteomes" id="UP000008237"/>
    </source>
</evidence>
<name>E2BXJ6_HARSA</name>
<gene>
    <name evidence="9" type="ORF">EAI_01256</name>
</gene>
<dbReference type="InterPro" id="IPR013162">
    <property type="entry name" value="CD80_C2-set"/>
</dbReference>
<dbReference type="GO" id="GO:0016020">
    <property type="term" value="C:membrane"/>
    <property type="evidence" value="ECO:0007669"/>
    <property type="project" value="UniProtKB-SubCell"/>
</dbReference>
<keyword evidence="2 7" id="KW-0472">Membrane</keyword>
<keyword evidence="10" id="KW-1185">Reference proteome</keyword>
<evidence type="ECO:0000313" key="9">
    <source>
        <dbReference type="EMBL" id="EFN79565.1"/>
    </source>
</evidence>
<keyword evidence="3" id="KW-1015">Disulfide bond</keyword>
<dbReference type="InterPro" id="IPR036179">
    <property type="entry name" value="Ig-like_dom_sf"/>
</dbReference>
<dbReference type="FunCoup" id="E2BXJ6">
    <property type="interactions" value="45"/>
</dbReference>
<dbReference type="InterPro" id="IPR013783">
    <property type="entry name" value="Ig-like_fold"/>
</dbReference>
<evidence type="ECO:0000256" key="7">
    <source>
        <dbReference type="SAM" id="Phobius"/>
    </source>
</evidence>
<feature type="compositionally biased region" description="Basic and acidic residues" evidence="6">
    <location>
        <begin position="370"/>
        <end position="379"/>
    </location>
</feature>
<evidence type="ECO:0000256" key="3">
    <source>
        <dbReference type="ARBA" id="ARBA00023157"/>
    </source>
</evidence>
<organism evidence="10">
    <name type="scientific">Harpegnathos saltator</name>
    <name type="common">Jerdon's jumping ant</name>
    <dbReference type="NCBI Taxonomy" id="610380"/>
    <lineage>
        <taxon>Eukaryota</taxon>
        <taxon>Metazoa</taxon>
        <taxon>Ecdysozoa</taxon>
        <taxon>Arthropoda</taxon>
        <taxon>Hexapoda</taxon>
        <taxon>Insecta</taxon>
        <taxon>Pterygota</taxon>
        <taxon>Neoptera</taxon>
        <taxon>Endopterygota</taxon>
        <taxon>Hymenoptera</taxon>
        <taxon>Apocrita</taxon>
        <taxon>Aculeata</taxon>
        <taxon>Formicoidea</taxon>
        <taxon>Formicidae</taxon>
        <taxon>Ponerinae</taxon>
        <taxon>Ponerini</taxon>
        <taxon>Harpegnathos</taxon>
    </lineage>
</organism>
<evidence type="ECO:0000256" key="5">
    <source>
        <dbReference type="ARBA" id="ARBA00023319"/>
    </source>
</evidence>
<dbReference type="PANTHER" id="PTHR11640">
    <property type="entry name" value="NEPHRIN"/>
    <property type="match status" value="1"/>
</dbReference>
<reference evidence="9 10" key="1">
    <citation type="journal article" date="2010" name="Science">
        <title>Genomic comparison of the ants Camponotus floridanus and Harpegnathos saltator.</title>
        <authorList>
            <person name="Bonasio R."/>
            <person name="Zhang G."/>
            <person name="Ye C."/>
            <person name="Mutti N.S."/>
            <person name="Fang X."/>
            <person name="Qin N."/>
            <person name="Donahue G."/>
            <person name="Yang P."/>
            <person name="Li Q."/>
            <person name="Li C."/>
            <person name="Zhang P."/>
            <person name="Huang Z."/>
            <person name="Berger S.L."/>
            <person name="Reinberg D."/>
            <person name="Wang J."/>
            <person name="Liebig J."/>
        </authorList>
    </citation>
    <scope>NUCLEOTIDE SEQUENCE [LARGE SCALE GENOMIC DNA]</scope>
    <source>
        <strain evidence="9 10">R22 G/1</strain>
    </source>
</reference>
<dbReference type="AlphaFoldDB" id="E2BXJ6"/>
<protein>
    <submittedName>
        <fullName evidence="9">Fasciclin-3</fullName>
    </submittedName>
</protein>
<dbReference type="InParanoid" id="E2BXJ6"/>
<dbReference type="OrthoDB" id="6345017at2759"/>
<keyword evidence="5" id="KW-0393">Immunoglobulin domain</keyword>